<sequence length="272" mass="31063">MDQNSPEKWYQKPQDEEESSSESVEFIPKSPLPKPRGQFRQIFNLRLLFECALVFMLLLLFISGSVHSVQHHGTPEYGPTLPRKSVILGNTAGFGPDIAYNDPLMLTNATRMKEIHRNWQQLFPKGRGYVKLHEKESFEVLHPPFRMDSVLTDGDHYEGYILAVYHQLHCLSILTTALGTSREEWAKLEEQKREHRSHCVEYLRQSILCSADTTLEGETGSWTKSTGWGQTHSCVDFDALTEMANQRAIWDLSGDLLPIDFDPLAVKPADDM</sequence>
<keyword evidence="5" id="KW-1133">Transmembrane helix</keyword>
<protein>
    <submittedName>
        <fullName evidence="6">Uncharacterized protein</fullName>
    </submittedName>
</protein>
<accession>A0ABR4BUJ3</accession>
<organism evidence="6 7">
    <name type="scientific">Oculimacula yallundae</name>
    <dbReference type="NCBI Taxonomy" id="86028"/>
    <lineage>
        <taxon>Eukaryota</taxon>
        <taxon>Fungi</taxon>
        <taxon>Dikarya</taxon>
        <taxon>Ascomycota</taxon>
        <taxon>Pezizomycotina</taxon>
        <taxon>Leotiomycetes</taxon>
        <taxon>Helotiales</taxon>
        <taxon>Ploettnerulaceae</taxon>
        <taxon>Oculimacula</taxon>
    </lineage>
</organism>
<feature type="region of interest" description="Disordered" evidence="4">
    <location>
        <begin position="1"/>
        <end position="30"/>
    </location>
</feature>
<dbReference type="Pfam" id="PF11807">
    <property type="entry name" value="UstYa"/>
    <property type="match status" value="1"/>
</dbReference>
<gene>
    <name evidence="6" type="ORF">VTL71DRAFT_9423</name>
</gene>
<evidence type="ECO:0000256" key="1">
    <source>
        <dbReference type="ARBA" id="ARBA00004685"/>
    </source>
</evidence>
<evidence type="ECO:0000313" key="7">
    <source>
        <dbReference type="Proteomes" id="UP001595075"/>
    </source>
</evidence>
<evidence type="ECO:0000313" key="6">
    <source>
        <dbReference type="EMBL" id="KAL2060781.1"/>
    </source>
</evidence>
<keyword evidence="7" id="KW-1185">Reference proteome</keyword>
<name>A0ABR4BUJ3_9HELO</name>
<keyword evidence="2" id="KW-0560">Oxidoreductase</keyword>
<dbReference type="Proteomes" id="UP001595075">
    <property type="component" value="Unassembled WGS sequence"/>
</dbReference>
<keyword evidence="5" id="KW-0812">Transmembrane</keyword>
<dbReference type="PANTHER" id="PTHR33365:SF11">
    <property type="entry name" value="TAT PATHWAY SIGNAL SEQUENCE"/>
    <property type="match status" value="1"/>
</dbReference>
<comment type="caution">
    <text evidence="6">The sequence shown here is derived from an EMBL/GenBank/DDBJ whole genome shotgun (WGS) entry which is preliminary data.</text>
</comment>
<evidence type="ECO:0000256" key="3">
    <source>
        <dbReference type="ARBA" id="ARBA00035112"/>
    </source>
</evidence>
<evidence type="ECO:0000256" key="4">
    <source>
        <dbReference type="SAM" id="MobiDB-lite"/>
    </source>
</evidence>
<keyword evidence="5" id="KW-0472">Membrane</keyword>
<evidence type="ECO:0000256" key="2">
    <source>
        <dbReference type="ARBA" id="ARBA00023002"/>
    </source>
</evidence>
<evidence type="ECO:0000256" key="5">
    <source>
        <dbReference type="SAM" id="Phobius"/>
    </source>
</evidence>
<dbReference type="PANTHER" id="PTHR33365">
    <property type="entry name" value="YALI0B05434P"/>
    <property type="match status" value="1"/>
</dbReference>
<comment type="similarity">
    <text evidence="3">Belongs to the ustYa family.</text>
</comment>
<comment type="pathway">
    <text evidence="1">Mycotoxin biosynthesis.</text>
</comment>
<proteinExistence type="inferred from homology"/>
<dbReference type="InterPro" id="IPR021765">
    <property type="entry name" value="UstYa-like"/>
</dbReference>
<feature type="transmembrane region" description="Helical" evidence="5">
    <location>
        <begin position="43"/>
        <end position="62"/>
    </location>
</feature>
<reference evidence="6 7" key="1">
    <citation type="journal article" date="2024" name="Commun. Biol.">
        <title>Comparative genomic analysis of thermophilic fungi reveals convergent evolutionary adaptations and gene losses.</title>
        <authorList>
            <person name="Steindorff A.S."/>
            <person name="Aguilar-Pontes M.V."/>
            <person name="Robinson A.J."/>
            <person name="Andreopoulos B."/>
            <person name="LaButti K."/>
            <person name="Kuo A."/>
            <person name="Mondo S."/>
            <person name="Riley R."/>
            <person name="Otillar R."/>
            <person name="Haridas S."/>
            <person name="Lipzen A."/>
            <person name="Grimwood J."/>
            <person name="Schmutz J."/>
            <person name="Clum A."/>
            <person name="Reid I.D."/>
            <person name="Moisan M.C."/>
            <person name="Butler G."/>
            <person name="Nguyen T.T.M."/>
            <person name="Dewar K."/>
            <person name="Conant G."/>
            <person name="Drula E."/>
            <person name="Henrissat B."/>
            <person name="Hansel C."/>
            <person name="Singer S."/>
            <person name="Hutchinson M.I."/>
            <person name="de Vries R.P."/>
            <person name="Natvig D.O."/>
            <person name="Powell A.J."/>
            <person name="Tsang A."/>
            <person name="Grigoriev I.V."/>
        </authorList>
    </citation>
    <scope>NUCLEOTIDE SEQUENCE [LARGE SCALE GENOMIC DNA]</scope>
    <source>
        <strain evidence="6 7">CBS 494.80</strain>
    </source>
</reference>
<dbReference type="EMBL" id="JAZHXI010000021">
    <property type="protein sequence ID" value="KAL2060781.1"/>
    <property type="molecule type" value="Genomic_DNA"/>
</dbReference>